<gene>
    <name evidence="1" type="ORF">OG835_36380</name>
</gene>
<sequence length="141" mass="15376">MGDERRWRAVMVGTGDRVRVAGHWRTVKGARTDRFLTGGLAVILDFERGRPVRMPATSLLDVVPRGDWVVVEETAGGPPTYELECTLCGEFCQPTNAPSERGPWALDHTGRTGHDIFRAITTSFLRVVPTPPGGAFNDASA</sequence>
<evidence type="ECO:0000313" key="1">
    <source>
        <dbReference type="EMBL" id="WSC01947.1"/>
    </source>
</evidence>
<dbReference type="Proteomes" id="UP001348369">
    <property type="component" value="Chromosome"/>
</dbReference>
<organism evidence="1 2">
    <name type="scientific">Streptomyces scopuliridis</name>
    <dbReference type="NCBI Taxonomy" id="452529"/>
    <lineage>
        <taxon>Bacteria</taxon>
        <taxon>Bacillati</taxon>
        <taxon>Actinomycetota</taxon>
        <taxon>Actinomycetes</taxon>
        <taxon>Kitasatosporales</taxon>
        <taxon>Streptomycetaceae</taxon>
        <taxon>Streptomyces</taxon>
    </lineage>
</organism>
<accession>A0ACD4ZVU7</accession>
<name>A0ACD4ZVU7_9ACTN</name>
<evidence type="ECO:0000313" key="2">
    <source>
        <dbReference type="Proteomes" id="UP001348369"/>
    </source>
</evidence>
<proteinExistence type="predicted"/>
<reference evidence="1" key="1">
    <citation type="submission" date="2022-10" db="EMBL/GenBank/DDBJ databases">
        <title>The complete genomes of actinobacterial strains from the NBC collection.</title>
        <authorList>
            <person name="Joergensen T.S."/>
            <person name="Alvarez Arevalo M."/>
            <person name="Sterndorff E.B."/>
            <person name="Faurdal D."/>
            <person name="Vuksanovic O."/>
            <person name="Mourched A.-S."/>
            <person name="Charusanti P."/>
            <person name="Shaw S."/>
            <person name="Blin K."/>
            <person name="Weber T."/>
        </authorList>
    </citation>
    <scope>NUCLEOTIDE SEQUENCE</scope>
    <source>
        <strain evidence="1">NBC 01771</strain>
    </source>
</reference>
<keyword evidence="2" id="KW-1185">Reference proteome</keyword>
<dbReference type="EMBL" id="CP109109">
    <property type="protein sequence ID" value="WSC01947.1"/>
    <property type="molecule type" value="Genomic_DNA"/>
</dbReference>
<protein>
    <submittedName>
        <fullName evidence="1">Uncharacterized protein</fullName>
    </submittedName>
</protein>